<evidence type="ECO:0000313" key="3">
    <source>
        <dbReference type="Proteomes" id="UP000255326"/>
    </source>
</evidence>
<dbReference type="AlphaFoldDB" id="A0A370FXU5"/>
<evidence type="ECO:0000256" key="1">
    <source>
        <dbReference type="SAM" id="Phobius"/>
    </source>
</evidence>
<keyword evidence="1" id="KW-0812">Transmembrane</keyword>
<evidence type="ECO:0008006" key="4">
    <source>
        <dbReference type="Google" id="ProtNLM"/>
    </source>
</evidence>
<dbReference type="OrthoDB" id="2971069at2"/>
<evidence type="ECO:0000313" key="2">
    <source>
        <dbReference type="EMBL" id="RDI36437.1"/>
    </source>
</evidence>
<keyword evidence="1" id="KW-0472">Membrane</keyword>
<proteinExistence type="predicted"/>
<dbReference type="Proteomes" id="UP000255326">
    <property type="component" value="Unassembled WGS sequence"/>
</dbReference>
<feature type="transmembrane region" description="Helical" evidence="1">
    <location>
        <begin position="12"/>
        <end position="37"/>
    </location>
</feature>
<name>A0A370FXU5_9BACI</name>
<reference evidence="2 3" key="1">
    <citation type="submission" date="2018-07" db="EMBL/GenBank/DDBJ databases">
        <title>Genomic Encyclopedia of Type Strains, Phase IV (KMG-IV): sequencing the most valuable type-strain genomes for metagenomic binning, comparative biology and taxonomic classification.</title>
        <authorList>
            <person name="Goeker M."/>
        </authorList>
    </citation>
    <scope>NUCLEOTIDE SEQUENCE [LARGE SCALE GENOMIC DNA]</scope>
    <source>
        <strain evidence="2 3">DSM 25281</strain>
    </source>
</reference>
<dbReference type="EMBL" id="QQAY01000031">
    <property type="protein sequence ID" value="RDI36437.1"/>
    <property type="molecule type" value="Genomic_DNA"/>
</dbReference>
<comment type="caution">
    <text evidence="2">The sequence shown here is derived from an EMBL/GenBank/DDBJ whole genome shotgun (WGS) entry which is preliminary data.</text>
</comment>
<sequence>MDHSRLVVEKKIRWVAAAMITLCLCMTLIPISLFGYYKYNVGVLKDETYTHLSTEGYSEDDIKNVQVVMKKIPLLSTLVEFTDEQGVIYWYDKKQGEIVQIGIYESPGIPEEQHFKHLE</sequence>
<keyword evidence="3" id="KW-1185">Reference proteome</keyword>
<accession>A0A370FXU5</accession>
<gene>
    <name evidence="2" type="ORF">DFR59_1317</name>
</gene>
<dbReference type="RefSeq" id="WP_114747402.1">
    <property type="nucleotide sequence ID" value="NZ_QQAY01000031.1"/>
</dbReference>
<protein>
    <recommendedName>
        <fullName evidence="4">DUF3139 domain-containing protein</fullName>
    </recommendedName>
</protein>
<organism evidence="2 3">
    <name type="scientific">Falsibacillus pallidus</name>
    <dbReference type="NCBI Taxonomy" id="493781"/>
    <lineage>
        <taxon>Bacteria</taxon>
        <taxon>Bacillati</taxon>
        <taxon>Bacillota</taxon>
        <taxon>Bacilli</taxon>
        <taxon>Bacillales</taxon>
        <taxon>Bacillaceae</taxon>
        <taxon>Falsibacillus</taxon>
    </lineage>
</organism>
<keyword evidence="1" id="KW-1133">Transmembrane helix</keyword>